<reference evidence="1 2" key="1">
    <citation type="journal article" date="2016" name="Nat. Commun.">
        <title>Thousands of microbial genomes shed light on interconnected biogeochemical processes in an aquifer system.</title>
        <authorList>
            <person name="Anantharaman K."/>
            <person name="Brown C.T."/>
            <person name="Hug L.A."/>
            <person name="Sharon I."/>
            <person name="Castelle C.J."/>
            <person name="Probst A.J."/>
            <person name="Thomas B.C."/>
            <person name="Singh A."/>
            <person name="Wilkins M.J."/>
            <person name="Karaoz U."/>
            <person name="Brodie E.L."/>
            <person name="Williams K.H."/>
            <person name="Hubbard S.S."/>
            <person name="Banfield J.F."/>
        </authorList>
    </citation>
    <scope>NUCLEOTIDE SEQUENCE [LARGE SCALE GENOMIC DNA]</scope>
</reference>
<dbReference type="Proteomes" id="UP000178526">
    <property type="component" value="Unassembled WGS sequence"/>
</dbReference>
<dbReference type="Gene3D" id="3.40.50.11280">
    <property type="entry name" value="Glutamate-cysteine ligase, N-terminal domain"/>
    <property type="match status" value="1"/>
</dbReference>
<dbReference type="InterPro" id="IPR042520">
    <property type="entry name" value="GshA_N"/>
</dbReference>
<comment type="caution">
    <text evidence="1">The sequence shown here is derived from an EMBL/GenBank/DDBJ whole genome shotgun (WGS) entry which is preliminary data.</text>
</comment>
<dbReference type="Pfam" id="PF08886">
    <property type="entry name" value="GshA"/>
    <property type="match status" value="1"/>
</dbReference>
<evidence type="ECO:0000313" key="1">
    <source>
        <dbReference type="EMBL" id="OGL40134.1"/>
    </source>
</evidence>
<dbReference type="NCBIfam" id="TIGR02049">
    <property type="entry name" value="gshA_ferroox"/>
    <property type="match status" value="1"/>
</dbReference>
<organism evidence="1 2">
    <name type="scientific">Candidatus Schekmanbacteria bacterium GWA2_38_11</name>
    <dbReference type="NCBI Taxonomy" id="1817876"/>
    <lineage>
        <taxon>Bacteria</taxon>
        <taxon>Candidatus Schekmaniibacteriota</taxon>
    </lineage>
</organism>
<dbReference type="GO" id="GO:0016874">
    <property type="term" value="F:ligase activity"/>
    <property type="evidence" value="ECO:0007669"/>
    <property type="project" value="UniProtKB-KW"/>
</dbReference>
<proteinExistence type="predicted"/>
<accession>A0A1F7RGU4</accession>
<sequence length="416" mass="47669">MDIVQKLHGLLLGESKKIRDWIELHLTKVRLPIYSSHDIRNSGFKVAPVDANLFPGGFNNLCKNSKKMSASYFAEYIAKDFTNAKKILIIAEEHTRNKFYLENLFSLKSILEAAGFQIRIGVLKGDFDESRCFETAEKNEIKIYKIQIRDNKASVKDFVPDIIIDNNDFTEGEPVALKSIIQPIVPQIDLGWFRRKKSNHFRIYNQLIEEFSLSFNIDKWFLSEFYDYVDDIDFKTGKGFEEVGDKIGKVITLIKKKYEEYDIKEKPFVFVKNNAGTYGMAIMNAENGRDFTNMNRATRNKMSFGKGKTPVESLIIQEGVPTIDKVDGYVAEPLIYLIGEKPVGGFFRLNTKRTTKENLNTRGMLFESDNLCPMNSDSFGKNVRSNVSSENIKIYKFISLISTITQGYEIAELSKI</sequence>
<dbReference type="InterPro" id="IPR011718">
    <property type="entry name" value="GshA"/>
</dbReference>
<dbReference type="EMBL" id="MGDB01000107">
    <property type="protein sequence ID" value="OGL40134.1"/>
    <property type="molecule type" value="Genomic_DNA"/>
</dbReference>
<evidence type="ECO:0000313" key="2">
    <source>
        <dbReference type="Proteomes" id="UP000178526"/>
    </source>
</evidence>
<protein>
    <submittedName>
        <fullName evidence="1">Glutamate--cysteine ligase</fullName>
    </submittedName>
</protein>
<dbReference type="AlphaFoldDB" id="A0A1F7RGU4"/>
<name>A0A1F7RGU4_9BACT</name>
<keyword evidence="1" id="KW-0436">Ligase</keyword>
<gene>
    <name evidence="1" type="ORF">A2042_02780</name>
</gene>